<accession>A0A1N7B9L2</accession>
<feature type="transmembrane region" description="Helical" evidence="9">
    <location>
        <begin position="69"/>
        <end position="96"/>
    </location>
</feature>
<dbReference type="GO" id="GO:0005886">
    <property type="term" value="C:plasma membrane"/>
    <property type="evidence" value="ECO:0007669"/>
    <property type="project" value="UniProtKB-SubCell"/>
</dbReference>
<keyword evidence="12" id="KW-1185">Reference proteome</keyword>
<dbReference type="RefSeq" id="WP_076545985.1">
    <property type="nucleotide sequence ID" value="NZ_FTNC01000029.1"/>
</dbReference>
<evidence type="ECO:0000256" key="3">
    <source>
        <dbReference type="ARBA" id="ARBA00022449"/>
    </source>
</evidence>
<keyword evidence="2" id="KW-0813">Transport</keyword>
<keyword evidence="7 9" id="KW-0472">Membrane</keyword>
<evidence type="ECO:0000256" key="2">
    <source>
        <dbReference type="ARBA" id="ARBA00022448"/>
    </source>
</evidence>
<dbReference type="PANTHER" id="PTHR33451">
    <property type="entry name" value="MALATE-2H(+)/NA(+)-LACTATE ANTIPORTER"/>
    <property type="match status" value="1"/>
</dbReference>
<evidence type="ECO:0000256" key="7">
    <source>
        <dbReference type="ARBA" id="ARBA00023136"/>
    </source>
</evidence>
<organism evidence="11 12">
    <name type="scientific">Halanaerobium kushneri</name>
    <dbReference type="NCBI Taxonomy" id="56779"/>
    <lineage>
        <taxon>Bacteria</taxon>
        <taxon>Bacillati</taxon>
        <taxon>Bacillota</taxon>
        <taxon>Clostridia</taxon>
        <taxon>Halanaerobiales</taxon>
        <taxon>Halanaerobiaceae</taxon>
        <taxon>Halanaerobium</taxon>
    </lineage>
</organism>
<keyword evidence="6 9" id="KW-1133">Transmembrane helix</keyword>
<dbReference type="EMBL" id="FTNC01000029">
    <property type="protein sequence ID" value="SIR47974.1"/>
    <property type="molecule type" value="Genomic_DNA"/>
</dbReference>
<evidence type="ECO:0000256" key="8">
    <source>
        <dbReference type="ARBA" id="ARBA00038435"/>
    </source>
</evidence>
<gene>
    <name evidence="11" type="ORF">SAMN05421834_12922</name>
</gene>
<keyword evidence="5 9" id="KW-0812">Transmembrane</keyword>
<feature type="transmembrane region" description="Helical" evidence="9">
    <location>
        <begin position="31"/>
        <end position="49"/>
    </location>
</feature>
<feature type="transmembrane region" description="Helical" evidence="9">
    <location>
        <begin position="103"/>
        <end position="123"/>
    </location>
</feature>
<evidence type="ECO:0000256" key="9">
    <source>
        <dbReference type="SAM" id="Phobius"/>
    </source>
</evidence>
<dbReference type="Proteomes" id="UP000185669">
    <property type="component" value="Unassembled WGS sequence"/>
</dbReference>
<keyword evidence="3" id="KW-0050">Antiport</keyword>
<comment type="similarity">
    <text evidence="8">Belongs to the NhaC Na(+)/H(+) (TC 2.A.35) antiporter family.</text>
</comment>
<proteinExistence type="inferred from homology"/>
<protein>
    <submittedName>
        <fullName evidence="11">Transporter, NhaC family</fullName>
    </submittedName>
</protein>
<feature type="transmembrane region" description="Helical" evidence="9">
    <location>
        <begin position="190"/>
        <end position="211"/>
    </location>
</feature>
<evidence type="ECO:0000256" key="5">
    <source>
        <dbReference type="ARBA" id="ARBA00022692"/>
    </source>
</evidence>
<evidence type="ECO:0000313" key="11">
    <source>
        <dbReference type="EMBL" id="SIR47974.1"/>
    </source>
</evidence>
<dbReference type="InterPro" id="IPR052180">
    <property type="entry name" value="NhaC_Na-H+_Antiporter"/>
</dbReference>
<name>A0A1N7B9L2_9FIRM</name>
<feature type="domain" description="Na+/H+ antiporter NhaC-like C-terminal" evidence="10">
    <location>
        <begin position="156"/>
        <end position="442"/>
    </location>
</feature>
<dbReference type="GO" id="GO:0015297">
    <property type="term" value="F:antiporter activity"/>
    <property type="evidence" value="ECO:0007669"/>
    <property type="project" value="UniProtKB-KW"/>
</dbReference>
<sequence length="453" mass="49956">MLTFKQAVIPVITMVLLILFSVLFWEAPIQIALFFEIIIIIALALYWGYKWQEIEEMLFSSFKNIGNVILILFLLGMMIGLWIAVGTVPTMIYFGLQTISPRYFFILSFISTSLVSMAVGTAVGTASTIGLALISLAQTMGLNPALAAGAIISGSYVGDRMSPVSSIAIITAHSSEARLMDMIYHMLKTAILPYLITALIFLFIGLNSFSSMTAAVNLDSLIKLLNSNFQISYWLLLPPILIIILAILKIPTIINLALNILFSLAVGISLTQRGWSELLNIMFRGFKNKTGVVFIDNILSRGGLTSMLELISLIIFAVLLGGLLEQMGVLNSLLKPFIHLIKKKMHLITVTIFAGIISAALGCNQFLGVFLPAKMLGKNYDQMKVKRKELARALGDSGLIFSPLIPWNVNALMMTAVLGVTTVEYFPYAFFPLLMPFSNLLVSYVEEKFLVQH</sequence>
<dbReference type="Pfam" id="PF03553">
    <property type="entry name" value="Na_H_antiporter"/>
    <property type="match status" value="1"/>
</dbReference>
<feature type="transmembrane region" description="Helical" evidence="9">
    <location>
        <begin position="310"/>
        <end position="334"/>
    </location>
</feature>
<evidence type="ECO:0000256" key="4">
    <source>
        <dbReference type="ARBA" id="ARBA00022475"/>
    </source>
</evidence>
<comment type="subcellular location">
    <subcellularLocation>
        <location evidence="1">Cell membrane</location>
        <topology evidence="1">Multi-pass membrane protein</topology>
    </subcellularLocation>
</comment>
<feature type="transmembrane region" description="Helical" evidence="9">
    <location>
        <begin position="231"/>
        <end position="248"/>
    </location>
</feature>
<dbReference type="PANTHER" id="PTHR33451:SF3">
    <property type="entry name" value="MALATE-2H(+)_NA(+)-LACTATE ANTIPORTER"/>
    <property type="match status" value="1"/>
</dbReference>
<evidence type="ECO:0000259" key="10">
    <source>
        <dbReference type="Pfam" id="PF03553"/>
    </source>
</evidence>
<feature type="transmembrane region" description="Helical" evidence="9">
    <location>
        <begin position="6"/>
        <end position="24"/>
    </location>
</feature>
<dbReference type="AlphaFoldDB" id="A0A1N7B9L2"/>
<evidence type="ECO:0000256" key="1">
    <source>
        <dbReference type="ARBA" id="ARBA00004651"/>
    </source>
</evidence>
<keyword evidence="4" id="KW-1003">Cell membrane</keyword>
<dbReference type="InterPro" id="IPR018461">
    <property type="entry name" value="Na/H_Antiport_NhaC-like_C"/>
</dbReference>
<dbReference type="OrthoDB" id="9762978at2"/>
<feature type="transmembrane region" description="Helical" evidence="9">
    <location>
        <begin position="129"/>
        <end position="152"/>
    </location>
</feature>
<evidence type="ECO:0000313" key="12">
    <source>
        <dbReference type="Proteomes" id="UP000185669"/>
    </source>
</evidence>
<evidence type="ECO:0000256" key="6">
    <source>
        <dbReference type="ARBA" id="ARBA00022989"/>
    </source>
</evidence>
<feature type="transmembrane region" description="Helical" evidence="9">
    <location>
        <begin position="346"/>
        <end position="371"/>
    </location>
</feature>
<reference evidence="12" key="1">
    <citation type="submission" date="2017-01" db="EMBL/GenBank/DDBJ databases">
        <authorList>
            <person name="Varghese N."/>
            <person name="Submissions S."/>
        </authorList>
    </citation>
    <scope>NUCLEOTIDE SEQUENCE [LARGE SCALE GENOMIC DNA]</scope>
    <source>
        <strain evidence="12">ATCC 700103</strain>
    </source>
</reference>